<feature type="signal peptide" evidence="2">
    <location>
        <begin position="1"/>
        <end position="20"/>
    </location>
</feature>
<evidence type="ECO:0000256" key="1">
    <source>
        <dbReference type="SAM" id="MobiDB-lite"/>
    </source>
</evidence>
<organism evidence="3 4">
    <name type="scientific">Chondromyces crocatus</name>
    <dbReference type="NCBI Taxonomy" id="52"/>
    <lineage>
        <taxon>Bacteria</taxon>
        <taxon>Pseudomonadati</taxon>
        <taxon>Myxococcota</taxon>
        <taxon>Polyangia</taxon>
        <taxon>Polyangiales</taxon>
        <taxon>Polyangiaceae</taxon>
        <taxon>Chondromyces</taxon>
    </lineage>
</organism>
<feature type="chain" id="PRO_5005459345" description="Secreted protein" evidence="2">
    <location>
        <begin position="21"/>
        <end position="153"/>
    </location>
</feature>
<feature type="compositionally biased region" description="Low complexity" evidence="1">
    <location>
        <begin position="67"/>
        <end position="79"/>
    </location>
</feature>
<evidence type="ECO:0000313" key="3">
    <source>
        <dbReference type="EMBL" id="AKT39515.1"/>
    </source>
</evidence>
<dbReference type="EMBL" id="CP012159">
    <property type="protein sequence ID" value="AKT39515.1"/>
    <property type="molecule type" value="Genomic_DNA"/>
</dbReference>
<proteinExistence type="predicted"/>
<keyword evidence="4" id="KW-1185">Reference proteome</keyword>
<dbReference type="AlphaFoldDB" id="A0A0K1EF68"/>
<dbReference type="KEGG" id="ccro:CMC5_036620"/>
<evidence type="ECO:0000256" key="2">
    <source>
        <dbReference type="SAM" id="SignalP"/>
    </source>
</evidence>
<dbReference type="Proteomes" id="UP000067626">
    <property type="component" value="Chromosome"/>
</dbReference>
<name>A0A0K1EF68_CHOCO</name>
<keyword evidence="2" id="KW-0732">Signal</keyword>
<protein>
    <recommendedName>
        <fullName evidence="5">Secreted protein</fullName>
    </recommendedName>
</protein>
<evidence type="ECO:0000313" key="4">
    <source>
        <dbReference type="Proteomes" id="UP000067626"/>
    </source>
</evidence>
<feature type="region of interest" description="Disordered" evidence="1">
    <location>
        <begin position="67"/>
        <end position="153"/>
    </location>
</feature>
<reference evidence="3 4" key="1">
    <citation type="submission" date="2015-07" db="EMBL/GenBank/DDBJ databases">
        <title>Genome analysis of myxobacterium Chondromyces crocatus Cm c5 reveals a high potential for natural compound synthesis and the genetic basis for the loss of fruiting body formation.</title>
        <authorList>
            <person name="Zaburannyi N."/>
            <person name="Bunk B."/>
            <person name="Maier J."/>
            <person name="Overmann J."/>
            <person name="Mueller R."/>
        </authorList>
    </citation>
    <scope>NUCLEOTIDE SEQUENCE [LARGE SCALE GENOMIC DNA]</scope>
    <source>
        <strain evidence="3 4">Cm c5</strain>
    </source>
</reference>
<accession>A0A0K1EF68</accession>
<gene>
    <name evidence="3" type="ORF">CMC5_036620</name>
</gene>
<feature type="region of interest" description="Disordered" evidence="1">
    <location>
        <begin position="19"/>
        <end position="53"/>
    </location>
</feature>
<evidence type="ECO:0008006" key="5">
    <source>
        <dbReference type="Google" id="ProtNLM"/>
    </source>
</evidence>
<dbReference type="RefSeq" id="WP_050431584.1">
    <property type="nucleotide sequence ID" value="NZ_CP012159.1"/>
</dbReference>
<sequence length="153" mass="15700">MKGASSAILAIVLSSPMALAQQAASPPDTKVTPAISAPDKTPAPVDPAAERSRVANERWWAELVVTTARAASSETRTSAGVSKGVGSSPFAPSRSTPSPIQDSPIQEGNDSWKSVAPPSNLQGSVPSPVAPRSPASEPPRFGVPSFSFPFGPR</sequence>
<feature type="compositionally biased region" description="Polar residues" evidence="1">
    <location>
        <begin position="93"/>
        <end position="123"/>
    </location>
</feature>
<feature type="compositionally biased region" description="Low complexity" evidence="1">
    <location>
        <begin position="124"/>
        <end position="153"/>
    </location>
</feature>